<evidence type="ECO:0000256" key="4">
    <source>
        <dbReference type="PROSITE-ProRule" id="PRU00091"/>
    </source>
</evidence>
<evidence type="ECO:0000256" key="3">
    <source>
        <dbReference type="ARBA" id="ARBA00022833"/>
    </source>
</evidence>
<proteinExistence type="predicted"/>
<dbReference type="RefSeq" id="XP_014670140.1">
    <property type="nucleotide sequence ID" value="XM_014814654.1"/>
</dbReference>
<dbReference type="Pfam" id="PF09311">
    <property type="entry name" value="Rab5-bind"/>
    <property type="match status" value="1"/>
</dbReference>
<keyword evidence="3" id="KW-0862">Zinc</keyword>
<evidence type="ECO:0000256" key="1">
    <source>
        <dbReference type="ARBA" id="ARBA00022723"/>
    </source>
</evidence>
<reference evidence="8" key="1">
    <citation type="submission" date="2025-08" db="UniProtKB">
        <authorList>
            <consortium name="RefSeq"/>
        </authorList>
    </citation>
    <scope>IDENTIFICATION</scope>
</reference>
<dbReference type="InterPro" id="IPR017455">
    <property type="entry name" value="Znf_FYVE-rel"/>
</dbReference>
<feature type="coiled-coil region" evidence="5">
    <location>
        <begin position="64"/>
        <end position="95"/>
    </location>
</feature>
<evidence type="ECO:0000313" key="7">
    <source>
        <dbReference type="Proteomes" id="UP000695022"/>
    </source>
</evidence>
<name>A0ABM1ED69_PRICU</name>
<dbReference type="InterPro" id="IPR000306">
    <property type="entry name" value="Znf_FYVE"/>
</dbReference>
<dbReference type="PANTHER" id="PTHR31179:SF7">
    <property type="entry name" value="FYVE-TYPE DOMAIN-CONTAINING PROTEIN"/>
    <property type="match status" value="1"/>
</dbReference>
<dbReference type="InterPro" id="IPR013083">
    <property type="entry name" value="Znf_RING/FYVE/PHD"/>
</dbReference>
<protein>
    <submittedName>
        <fullName evidence="8">RUN and FYVE domain-containing protein 1-like</fullName>
    </submittedName>
</protein>
<keyword evidence="5" id="KW-0175">Coiled coil</keyword>
<accession>A0ABM1ED69</accession>
<keyword evidence="1" id="KW-0479">Metal-binding</keyword>
<dbReference type="SUPFAM" id="SSF57903">
    <property type="entry name" value="FYVE/PHD zinc finger"/>
    <property type="match status" value="1"/>
</dbReference>
<gene>
    <name evidence="8" type="primary">LOC106811115</name>
</gene>
<keyword evidence="2 4" id="KW-0863">Zinc-finger</keyword>
<evidence type="ECO:0000313" key="8">
    <source>
        <dbReference type="RefSeq" id="XP_014670140.1"/>
    </source>
</evidence>
<dbReference type="PROSITE" id="PS50178">
    <property type="entry name" value="ZF_FYVE"/>
    <property type="match status" value="1"/>
</dbReference>
<evidence type="ECO:0000256" key="5">
    <source>
        <dbReference type="SAM" id="Coils"/>
    </source>
</evidence>
<sequence length="227" mass="25544">MLKRNEELIAAKVSKEHLEETLRGEILFLKDQLHAEQHAKDTIEDTLTQEADTMRQQLGIQSSIKSELEREQKLRKDIEQHLNEAETTKKNIQAKGKQVIQTLQAQLEEQSASKVGYLQPWGPLSVAGSWGTMVVVMTLEVPTCLHVHGFMEGSQALTGHLDAYVLMSSMILRHCRHCGKVFCHDCTSKIVHSGPHRRQSKVCDVCHTLLVKDSAPYFSTEPPPTPT</sequence>
<dbReference type="InterPro" id="IPR003914">
    <property type="entry name" value="Rabaptin"/>
</dbReference>
<dbReference type="PANTHER" id="PTHR31179">
    <property type="entry name" value="RAB GTPASE-BINDING EFFECTOR PROTEIN"/>
    <property type="match status" value="1"/>
</dbReference>
<dbReference type="InterPro" id="IPR015390">
    <property type="entry name" value="Rabaptin_Rab5-bd_dom"/>
</dbReference>
<feature type="domain" description="FYVE-type" evidence="6">
    <location>
        <begin position="174"/>
        <end position="211"/>
    </location>
</feature>
<dbReference type="SMART" id="SM00064">
    <property type="entry name" value="FYVE"/>
    <property type="match status" value="1"/>
</dbReference>
<dbReference type="Proteomes" id="UP000695022">
    <property type="component" value="Unplaced"/>
</dbReference>
<dbReference type="InterPro" id="IPR011011">
    <property type="entry name" value="Znf_FYVE_PHD"/>
</dbReference>
<dbReference type="Pfam" id="PF01363">
    <property type="entry name" value="FYVE"/>
    <property type="match status" value="1"/>
</dbReference>
<evidence type="ECO:0000256" key="2">
    <source>
        <dbReference type="ARBA" id="ARBA00022771"/>
    </source>
</evidence>
<organism evidence="7 8">
    <name type="scientific">Priapulus caudatus</name>
    <name type="common">Priapulid worm</name>
    <dbReference type="NCBI Taxonomy" id="37621"/>
    <lineage>
        <taxon>Eukaryota</taxon>
        <taxon>Metazoa</taxon>
        <taxon>Ecdysozoa</taxon>
        <taxon>Scalidophora</taxon>
        <taxon>Priapulida</taxon>
        <taxon>Priapulimorpha</taxon>
        <taxon>Priapulimorphida</taxon>
        <taxon>Priapulidae</taxon>
        <taxon>Priapulus</taxon>
    </lineage>
</organism>
<evidence type="ECO:0000259" key="6">
    <source>
        <dbReference type="PROSITE" id="PS50178"/>
    </source>
</evidence>
<dbReference type="GeneID" id="106811115"/>
<dbReference type="Gene3D" id="3.30.40.10">
    <property type="entry name" value="Zinc/RING finger domain, C3HC4 (zinc finger)"/>
    <property type="match status" value="1"/>
</dbReference>
<keyword evidence="7" id="KW-1185">Reference proteome</keyword>